<dbReference type="PANTHER" id="PTHR47866:SF2">
    <property type="entry name" value="HYDROXYPROLINE-RICH GLYCOPROTEIN FAMILY PROTEIN"/>
    <property type="match status" value="1"/>
</dbReference>
<dbReference type="Gene3D" id="1.25.40.630">
    <property type="match status" value="1"/>
</dbReference>
<protein>
    <submittedName>
        <fullName evidence="7">Cleavage stimulation factor subunit 2</fullName>
    </submittedName>
</protein>
<evidence type="ECO:0000259" key="6">
    <source>
        <dbReference type="Pfam" id="PF14327"/>
    </source>
</evidence>
<dbReference type="PANTHER" id="PTHR47866">
    <property type="entry name" value="HYDROXYPROLINE-RICH GLYCOPROTEIN FAMILY PROTEIN"/>
    <property type="match status" value="1"/>
</dbReference>
<dbReference type="InParanoid" id="A0A200Q3F1"/>
<feature type="domain" description="Cleavage stimulation factor subunit 2 hinge" evidence="6">
    <location>
        <begin position="5"/>
        <end position="71"/>
    </location>
</feature>
<feature type="compositionally biased region" description="Low complexity" evidence="4">
    <location>
        <begin position="76"/>
        <end position="109"/>
    </location>
</feature>
<gene>
    <name evidence="7" type="ORF">BVC80_1211g48</name>
</gene>
<keyword evidence="8" id="KW-1185">Reference proteome</keyword>
<dbReference type="GO" id="GO:0003723">
    <property type="term" value="F:RNA binding"/>
    <property type="evidence" value="ECO:0007669"/>
    <property type="project" value="UniProtKB-KW"/>
</dbReference>
<reference evidence="7 8" key="1">
    <citation type="journal article" date="2017" name="Mol. Plant">
        <title>The Genome of Medicinal Plant Macleaya cordata Provides New Insights into Benzylisoquinoline Alkaloids Metabolism.</title>
        <authorList>
            <person name="Liu X."/>
            <person name="Liu Y."/>
            <person name="Huang P."/>
            <person name="Ma Y."/>
            <person name="Qing Z."/>
            <person name="Tang Q."/>
            <person name="Cao H."/>
            <person name="Cheng P."/>
            <person name="Zheng Y."/>
            <person name="Yuan Z."/>
            <person name="Zhou Y."/>
            <person name="Liu J."/>
            <person name="Tang Z."/>
            <person name="Zhuo Y."/>
            <person name="Zhang Y."/>
            <person name="Yu L."/>
            <person name="Huang J."/>
            <person name="Yang P."/>
            <person name="Peng Q."/>
            <person name="Zhang J."/>
            <person name="Jiang W."/>
            <person name="Zhang Z."/>
            <person name="Lin K."/>
            <person name="Ro D.K."/>
            <person name="Chen X."/>
            <person name="Xiong X."/>
            <person name="Shang Y."/>
            <person name="Huang S."/>
            <person name="Zeng J."/>
        </authorList>
    </citation>
    <scope>NUCLEOTIDE SEQUENCE [LARGE SCALE GENOMIC DNA]</scope>
    <source>
        <strain evidence="8">cv. BLH2017</strain>
        <tissue evidence="7">Root</tissue>
    </source>
</reference>
<evidence type="ECO:0000259" key="5">
    <source>
        <dbReference type="Pfam" id="PF14304"/>
    </source>
</evidence>
<feature type="compositionally biased region" description="Pro residues" evidence="4">
    <location>
        <begin position="209"/>
        <end position="222"/>
    </location>
</feature>
<dbReference type="FunCoup" id="A0A200Q3F1">
    <property type="interactions" value="375"/>
</dbReference>
<comment type="caution">
    <text evidence="7">The sequence shown here is derived from an EMBL/GenBank/DDBJ whole genome shotgun (WGS) entry which is preliminary data.</text>
</comment>
<dbReference type="InterPro" id="IPR025742">
    <property type="entry name" value="CSTF2_hinge"/>
</dbReference>
<keyword evidence="3" id="KW-0539">Nucleus</keyword>
<feature type="compositionally biased region" description="Polar residues" evidence="4">
    <location>
        <begin position="297"/>
        <end position="306"/>
    </location>
</feature>
<evidence type="ECO:0000313" key="8">
    <source>
        <dbReference type="Proteomes" id="UP000195402"/>
    </source>
</evidence>
<evidence type="ECO:0000256" key="3">
    <source>
        <dbReference type="ARBA" id="ARBA00023242"/>
    </source>
</evidence>
<sequence length="388" mass="41699">MAGKQISAGDSFTSNLAGMSKNQLYEIMSQMKTLIEQNQQQARQILVDNPALTKALFQAQIMLGMVKPPQVMPNIQQAPSQPPKQSAQPSQQLNAPAAQSLQDQASASQTHIPARKQQSNQPPVPIPSASVQTMPTHPLQSLQQSKGYPSPSGQMTSISLPQSSQMHNMTPGPLHSVPQPPSLQPQQLPIVSSQPQQSLHSSGIAHLPLQPPLPSQPRPPLMQPFQHQVHSQMGSHMGFQLPGVSQPHLSQPSFNSGNKPPGSIGSSFPQGQPPLPSQPPPHSLYQVGGGLHLGTDFSGQAGSSMQVDRPAWMPPGLQENPTAGLQLPGPPMAAGQMGIGSQHPRPPQLTPEMEKALLQQVMSLTPEQINLLPPEQRHQVLQLQQMLR</sequence>
<accession>A0A200Q3F1</accession>
<evidence type="ECO:0000256" key="2">
    <source>
        <dbReference type="ARBA" id="ARBA00022884"/>
    </source>
</evidence>
<feature type="compositionally biased region" description="Pro residues" evidence="4">
    <location>
        <begin position="271"/>
        <end position="282"/>
    </location>
</feature>
<dbReference type="Pfam" id="PF14327">
    <property type="entry name" value="CSTF2_hinge"/>
    <property type="match status" value="1"/>
</dbReference>
<proteinExistence type="predicted"/>
<evidence type="ECO:0000313" key="7">
    <source>
        <dbReference type="EMBL" id="OVA04984.1"/>
    </source>
</evidence>
<feature type="domain" description="Transcription termination and cleavage factor C-terminal" evidence="5">
    <location>
        <begin position="355"/>
        <end position="388"/>
    </location>
</feature>
<feature type="region of interest" description="Disordered" evidence="4">
    <location>
        <begin position="72"/>
        <end position="314"/>
    </location>
</feature>
<dbReference type="AlphaFoldDB" id="A0A200Q3F1"/>
<dbReference type="GO" id="GO:0005634">
    <property type="term" value="C:nucleus"/>
    <property type="evidence" value="ECO:0007669"/>
    <property type="project" value="UniProtKB-SubCell"/>
</dbReference>
<organism evidence="7 8">
    <name type="scientific">Macleaya cordata</name>
    <name type="common">Five-seeded plume-poppy</name>
    <name type="synonym">Bocconia cordata</name>
    <dbReference type="NCBI Taxonomy" id="56857"/>
    <lineage>
        <taxon>Eukaryota</taxon>
        <taxon>Viridiplantae</taxon>
        <taxon>Streptophyta</taxon>
        <taxon>Embryophyta</taxon>
        <taxon>Tracheophyta</taxon>
        <taxon>Spermatophyta</taxon>
        <taxon>Magnoliopsida</taxon>
        <taxon>Ranunculales</taxon>
        <taxon>Papaveraceae</taxon>
        <taxon>Papaveroideae</taxon>
        <taxon>Macleaya</taxon>
    </lineage>
</organism>
<feature type="compositionally biased region" description="Low complexity" evidence="4">
    <location>
        <begin position="184"/>
        <end position="199"/>
    </location>
</feature>
<dbReference type="Pfam" id="PF14304">
    <property type="entry name" value="CSTF_C"/>
    <property type="match status" value="1"/>
</dbReference>
<dbReference type="OMA" id="NSQSMQM"/>
<dbReference type="EMBL" id="MVGT01003194">
    <property type="protein sequence ID" value="OVA04984.1"/>
    <property type="molecule type" value="Genomic_DNA"/>
</dbReference>
<feature type="compositionally biased region" description="Polar residues" evidence="4">
    <location>
        <begin position="129"/>
        <end position="168"/>
    </location>
</feature>
<dbReference type="GO" id="GO:0031124">
    <property type="term" value="P:mRNA 3'-end processing"/>
    <property type="evidence" value="ECO:0007669"/>
    <property type="project" value="InterPro"/>
</dbReference>
<dbReference type="InterPro" id="IPR026896">
    <property type="entry name" value="CSTF_C"/>
</dbReference>
<feature type="compositionally biased region" description="Polar residues" evidence="4">
    <location>
        <begin position="247"/>
        <end position="258"/>
    </location>
</feature>
<dbReference type="OrthoDB" id="272703at2759"/>
<dbReference type="InterPro" id="IPR038192">
    <property type="entry name" value="CSTF_C_sf"/>
</dbReference>
<evidence type="ECO:0000256" key="1">
    <source>
        <dbReference type="ARBA" id="ARBA00004123"/>
    </source>
</evidence>
<dbReference type="FunFam" id="1.10.20.70:FF:000001">
    <property type="entry name" value="Cleavage stimulation factor subunit 2"/>
    <property type="match status" value="1"/>
</dbReference>
<keyword evidence="2" id="KW-0694">RNA-binding</keyword>
<dbReference type="Gene3D" id="1.10.20.70">
    <property type="entry name" value="Transcription termination and cleavage factor, C-terminal domain"/>
    <property type="match status" value="1"/>
</dbReference>
<evidence type="ECO:0000256" key="4">
    <source>
        <dbReference type="SAM" id="MobiDB-lite"/>
    </source>
</evidence>
<dbReference type="STRING" id="56857.A0A200Q3F1"/>
<comment type="subcellular location">
    <subcellularLocation>
        <location evidence="1">Nucleus</location>
    </subcellularLocation>
</comment>
<feature type="compositionally biased region" description="Polar residues" evidence="4">
    <location>
        <begin position="225"/>
        <end position="234"/>
    </location>
</feature>
<name>A0A200Q3F1_MACCD</name>
<dbReference type="Proteomes" id="UP000195402">
    <property type="component" value="Unassembled WGS sequence"/>
</dbReference>